<protein>
    <submittedName>
        <fullName evidence="3">Uncharacterized protein</fullName>
    </submittedName>
</protein>
<dbReference type="EMBL" id="PNHP01000002">
    <property type="protein sequence ID" value="PMC82019.1"/>
    <property type="molecule type" value="Genomic_DNA"/>
</dbReference>
<feature type="region of interest" description="Disordered" evidence="1">
    <location>
        <begin position="1"/>
        <end position="39"/>
    </location>
</feature>
<accession>A0A2N6UJU7</accession>
<dbReference type="RefSeq" id="WP_425319621.1">
    <property type="nucleotide sequence ID" value="NZ_PNHP01000002.1"/>
</dbReference>
<dbReference type="GeneID" id="84579365"/>
<feature type="non-terminal residue" evidence="3">
    <location>
        <position position="1"/>
    </location>
</feature>
<feature type="compositionally biased region" description="Polar residues" evidence="1">
    <location>
        <begin position="1"/>
        <end position="24"/>
    </location>
</feature>
<evidence type="ECO:0000256" key="2">
    <source>
        <dbReference type="SAM" id="Phobius"/>
    </source>
</evidence>
<keyword evidence="2" id="KW-0812">Transmembrane</keyword>
<keyword evidence="2" id="KW-1133">Transmembrane helix</keyword>
<evidence type="ECO:0000313" key="3">
    <source>
        <dbReference type="EMBL" id="PMC82019.1"/>
    </source>
</evidence>
<feature type="transmembrane region" description="Helical" evidence="2">
    <location>
        <begin position="50"/>
        <end position="67"/>
    </location>
</feature>
<keyword evidence="2" id="KW-0472">Membrane</keyword>
<gene>
    <name evidence="3" type="ORF">CJ192_04520</name>
</gene>
<proteinExistence type="predicted"/>
<organism evidence="3 4">
    <name type="scientific">Anaerococcus hydrogenalis</name>
    <dbReference type="NCBI Taxonomy" id="33029"/>
    <lineage>
        <taxon>Bacteria</taxon>
        <taxon>Bacillati</taxon>
        <taxon>Bacillota</taxon>
        <taxon>Tissierellia</taxon>
        <taxon>Tissierellales</taxon>
        <taxon>Peptoniphilaceae</taxon>
        <taxon>Anaerococcus</taxon>
    </lineage>
</organism>
<evidence type="ECO:0000256" key="1">
    <source>
        <dbReference type="SAM" id="MobiDB-lite"/>
    </source>
</evidence>
<name>A0A2N6UJU7_9FIRM</name>
<dbReference type="Proteomes" id="UP000235658">
    <property type="component" value="Unassembled WGS sequence"/>
</dbReference>
<reference evidence="3 4" key="1">
    <citation type="submission" date="2017-09" db="EMBL/GenBank/DDBJ databases">
        <title>Bacterial strain isolated from the female urinary microbiota.</title>
        <authorList>
            <person name="Thomas-White K."/>
            <person name="Kumar N."/>
            <person name="Forster S."/>
            <person name="Putonti C."/>
            <person name="Lawley T."/>
            <person name="Wolfe A.J."/>
        </authorList>
    </citation>
    <scope>NUCLEOTIDE SEQUENCE [LARGE SCALE GENOMIC DNA]</scope>
    <source>
        <strain evidence="3 4">UMB0204</strain>
    </source>
</reference>
<sequence length="72" mass="7525">PSTETSGTNKPENPSTKTPGTNKPNNKDKANNTKSLGQIGKNIQTGIESVEGLAGILMTAIGGLFVSKKRKK</sequence>
<comment type="caution">
    <text evidence="3">The sequence shown here is derived from an EMBL/GenBank/DDBJ whole genome shotgun (WGS) entry which is preliminary data.</text>
</comment>
<evidence type="ECO:0000313" key="4">
    <source>
        <dbReference type="Proteomes" id="UP000235658"/>
    </source>
</evidence>
<dbReference type="AlphaFoldDB" id="A0A2N6UJU7"/>